<dbReference type="EMBL" id="KV429072">
    <property type="protein sequence ID" value="KZT67883.1"/>
    <property type="molecule type" value="Genomic_DNA"/>
</dbReference>
<feature type="region of interest" description="Disordered" evidence="1">
    <location>
        <begin position="1"/>
        <end position="29"/>
    </location>
</feature>
<organism evidence="3 4">
    <name type="scientific">Daedalea quercina L-15889</name>
    <dbReference type="NCBI Taxonomy" id="1314783"/>
    <lineage>
        <taxon>Eukaryota</taxon>
        <taxon>Fungi</taxon>
        <taxon>Dikarya</taxon>
        <taxon>Basidiomycota</taxon>
        <taxon>Agaricomycotina</taxon>
        <taxon>Agaricomycetes</taxon>
        <taxon>Polyporales</taxon>
        <taxon>Fomitopsis</taxon>
    </lineage>
</organism>
<name>A0A165P852_9APHY</name>
<feature type="compositionally biased region" description="Low complexity" evidence="1">
    <location>
        <begin position="316"/>
        <end position="326"/>
    </location>
</feature>
<dbReference type="AlphaFoldDB" id="A0A165P852"/>
<dbReference type="InterPro" id="IPR040976">
    <property type="entry name" value="Pkinase_fungal"/>
</dbReference>
<dbReference type="Pfam" id="PF17667">
    <property type="entry name" value="Pkinase_fungal"/>
    <property type="match status" value="1"/>
</dbReference>
<evidence type="ECO:0000313" key="4">
    <source>
        <dbReference type="Proteomes" id="UP000076727"/>
    </source>
</evidence>
<dbReference type="OrthoDB" id="3270165at2759"/>
<evidence type="ECO:0000259" key="2">
    <source>
        <dbReference type="Pfam" id="PF17667"/>
    </source>
</evidence>
<proteinExistence type="predicted"/>
<sequence length="404" mass="44744">MLQQLLEGAETQESNTRKKMACTGDPKVDNKQRTGTLHFMAVEVLPGGLTHEARHDLESFFWLLVWVVLRHTVFVHKDKGSAWHRLFAFTDREVCRIKKEAWLREEYKPVIVRENNPLTSLLEDFRQLCKTNFSSDTLKQQCMTHEDVLAIFNKALKDRDAWPKGDSAKSYIVPQSDLPLLVPGMGELSGQLRSLGTLTYTSEGATSSASKRKTPPQRRALPENEQVDAESEHTAADSDVEMSGAGTTGKSTHSSVVDHRQSRSRTAVRAQRASASMTHASGSHEFPPSTESEPVQTHPSGYGLRSAKSKKLNELRPSTRSTSRSMRPPPVPKTRSSGSPSQSSRRAAPRSGAASKRGSSATKRNRMREETEDDAGASSSKRARTLSQPEPRSTKGSHKSKSKR</sequence>
<feature type="compositionally biased region" description="Polar residues" evidence="1">
    <location>
        <begin position="377"/>
        <end position="391"/>
    </location>
</feature>
<gene>
    <name evidence="3" type="ORF">DAEQUDRAFT_766840</name>
</gene>
<feature type="compositionally biased region" description="Low complexity" evidence="1">
    <location>
        <begin position="333"/>
        <end position="362"/>
    </location>
</feature>
<feature type="region of interest" description="Disordered" evidence="1">
    <location>
        <begin position="201"/>
        <end position="404"/>
    </location>
</feature>
<evidence type="ECO:0000313" key="3">
    <source>
        <dbReference type="EMBL" id="KZT67883.1"/>
    </source>
</evidence>
<accession>A0A165P852</accession>
<evidence type="ECO:0000256" key="1">
    <source>
        <dbReference type="SAM" id="MobiDB-lite"/>
    </source>
</evidence>
<dbReference type="PANTHER" id="PTHR38248">
    <property type="entry name" value="FUNK1 6"/>
    <property type="match status" value="1"/>
</dbReference>
<dbReference type="PANTHER" id="PTHR38248:SF2">
    <property type="entry name" value="FUNK1 11"/>
    <property type="match status" value="1"/>
</dbReference>
<dbReference type="Proteomes" id="UP000076727">
    <property type="component" value="Unassembled WGS sequence"/>
</dbReference>
<feature type="compositionally biased region" description="Basic residues" evidence="1">
    <location>
        <begin position="395"/>
        <end position="404"/>
    </location>
</feature>
<reference evidence="3 4" key="1">
    <citation type="journal article" date="2016" name="Mol. Biol. Evol.">
        <title>Comparative Genomics of Early-Diverging Mushroom-Forming Fungi Provides Insights into the Origins of Lignocellulose Decay Capabilities.</title>
        <authorList>
            <person name="Nagy L.G."/>
            <person name="Riley R."/>
            <person name="Tritt A."/>
            <person name="Adam C."/>
            <person name="Daum C."/>
            <person name="Floudas D."/>
            <person name="Sun H."/>
            <person name="Yadav J.S."/>
            <person name="Pangilinan J."/>
            <person name="Larsson K.H."/>
            <person name="Matsuura K."/>
            <person name="Barry K."/>
            <person name="Labutti K."/>
            <person name="Kuo R."/>
            <person name="Ohm R.A."/>
            <person name="Bhattacharya S.S."/>
            <person name="Shirouzu T."/>
            <person name="Yoshinaga Y."/>
            <person name="Martin F.M."/>
            <person name="Grigoriev I.V."/>
            <person name="Hibbett D.S."/>
        </authorList>
    </citation>
    <scope>NUCLEOTIDE SEQUENCE [LARGE SCALE GENOMIC DNA]</scope>
    <source>
        <strain evidence="3 4">L-15889</strain>
    </source>
</reference>
<feature type="domain" description="Fungal-type protein kinase" evidence="2">
    <location>
        <begin position="28"/>
        <end position="68"/>
    </location>
</feature>
<feature type="compositionally biased region" description="Polar residues" evidence="1">
    <location>
        <begin position="289"/>
        <end position="299"/>
    </location>
</feature>
<protein>
    <recommendedName>
        <fullName evidence="2">Fungal-type protein kinase domain-containing protein</fullName>
    </recommendedName>
</protein>
<keyword evidence="4" id="KW-1185">Reference proteome</keyword>